<sequence length="101" mass="10576">MPIKIDYTTPASGATTGYHVVQQVSLDYANGRSSAQLASYVSDETYAAGKQPVFQQPIEFPVLPASGDDVLTFVEGKIIAPATDTLSPTPARQAFAGGTIV</sequence>
<proteinExistence type="predicted"/>
<protein>
    <submittedName>
        <fullName evidence="1">Uncharacterized protein</fullName>
    </submittedName>
</protein>
<comment type="caution">
    <text evidence="1">The sequence shown here is derived from an EMBL/GenBank/DDBJ whole genome shotgun (WGS) entry which is preliminary data.</text>
</comment>
<gene>
    <name evidence="1" type="ORF">OVY01_00115</name>
</gene>
<reference evidence="1" key="1">
    <citation type="submission" date="2022-11" db="EMBL/GenBank/DDBJ databases">
        <title>Robbsia betulipollinis sp. nov., isolated from pollen of birch (Betula pendula).</title>
        <authorList>
            <person name="Shi H."/>
            <person name="Ambika Manirajan B."/>
            <person name="Ratering S."/>
            <person name="Geissler-Plaum R."/>
            <person name="Schnell S."/>
        </authorList>
    </citation>
    <scope>NUCLEOTIDE SEQUENCE</scope>
    <source>
        <strain evidence="1">Bb-Pol-6</strain>
    </source>
</reference>
<dbReference type="RefSeq" id="WP_267844797.1">
    <property type="nucleotide sequence ID" value="NZ_JAPMXC010000001.1"/>
</dbReference>
<evidence type="ECO:0000313" key="2">
    <source>
        <dbReference type="Proteomes" id="UP001082899"/>
    </source>
</evidence>
<accession>A0ABT3ZGL8</accession>
<organism evidence="1 2">
    <name type="scientific">Robbsia betulipollinis</name>
    <dbReference type="NCBI Taxonomy" id="2981849"/>
    <lineage>
        <taxon>Bacteria</taxon>
        <taxon>Pseudomonadati</taxon>
        <taxon>Pseudomonadota</taxon>
        <taxon>Betaproteobacteria</taxon>
        <taxon>Burkholderiales</taxon>
        <taxon>Burkholderiaceae</taxon>
        <taxon>Robbsia</taxon>
    </lineage>
</organism>
<dbReference type="EMBL" id="JAPMXC010000001">
    <property type="protein sequence ID" value="MCY0385669.1"/>
    <property type="molecule type" value="Genomic_DNA"/>
</dbReference>
<dbReference type="Proteomes" id="UP001082899">
    <property type="component" value="Unassembled WGS sequence"/>
</dbReference>
<evidence type="ECO:0000313" key="1">
    <source>
        <dbReference type="EMBL" id="MCY0385669.1"/>
    </source>
</evidence>
<keyword evidence="2" id="KW-1185">Reference proteome</keyword>
<name>A0ABT3ZGL8_9BURK</name>